<dbReference type="InterPro" id="IPR021778">
    <property type="entry name" value="Se/S_carrier-like"/>
</dbReference>
<feature type="domain" description="Putative Se/S carrier protein-like" evidence="1">
    <location>
        <begin position="8"/>
        <end position="75"/>
    </location>
</feature>
<comment type="caution">
    <text evidence="2">The sequence shown here is derived from an EMBL/GenBank/DDBJ whole genome shotgun (WGS) entry which is preliminary data.</text>
</comment>
<reference evidence="2 3" key="1">
    <citation type="journal article" date="2020" name="Cell Host Microbe">
        <title>Functional and Genomic Variation between Human-Derived Isolates of Lachnospiraceae Reveals Inter- and Intra-Species Diversity.</title>
        <authorList>
            <person name="Sorbara M.T."/>
            <person name="Littmann E.R."/>
            <person name="Fontana E."/>
            <person name="Moody T.U."/>
            <person name="Kohout C.E."/>
            <person name="Gjonbalaj M."/>
            <person name="Eaton V."/>
            <person name="Seok R."/>
            <person name="Leiner I.M."/>
            <person name="Pamer E.G."/>
        </authorList>
    </citation>
    <scope>NUCLEOTIDE SEQUENCE [LARGE SCALE GENOMIC DNA]</scope>
    <source>
        <strain evidence="2 3">MSK.17.74</strain>
    </source>
</reference>
<name>A0ABX2HAA2_9FIRM</name>
<gene>
    <name evidence="2" type="ORF">G5B17_17235</name>
</gene>
<dbReference type="EMBL" id="JAAITS010000060">
    <property type="protein sequence ID" value="NSG87110.1"/>
    <property type="molecule type" value="Genomic_DNA"/>
</dbReference>
<evidence type="ECO:0000259" key="1">
    <source>
        <dbReference type="Pfam" id="PF11823"/>
    </source>
</evidence>
<protein>
    <submittedName>
        <fullName evidence="2">DUF3343 domain-containing protein</fullName>
    </submittedName>
</protein>
<dbReference type="Proteomes" id="UP001644719">
    <property type="component" value="Unassembled WGS sequence"/>
</dbReference>
<evidence type="ECO:0000313" key="3">
    <source>
        <dbReference type="Proteomes" id="UP001644719"/>
    </source>
</evidence>
<dbReference type="Pfam" id="PF11823">
    <property type="entry name" value="Se_S_carrier"/>
    <property type="match status" value="1"/>
</dbReference>
<organism evidence="2 3">
    <name type="scientific">Blautia faecis</name>
    <dbReference type="NCBI Taxonomy" id="871665"/>
    <lineage>
        <taxon>Bacteria</taxon>
        <taxon>Bacillati</taxon>
        <taxon>Bacillota</taxon>
        <taxon>Clostridia</taxon>
        <taxon>Lachnospirales</taxon>
        <taxon>Lachnospiraceae</taxon>
        <taxon>Blautia</taxon>
    </lineage>
</organism>
<keyword evidence="3" id="KW-1185">Reference proteome</keyword>
<sequence length="78" mass="8525">MISQEKRLIITFRCTTDAIAMEKSCKATGAPGRLIPVPRSISASCGLSWCAPPTSRTALEKLLQEQDLDPEGIYECII</sequence>
<dbReference type="GeneID" id="69513971"/>
<accession>A0ABX2HAA2</accession>
<dbReference type="RefSeq" id="WP_118583176.1">
    <property type="nucleotide sequence ID" value="NZ_JAAINN010000063.1"/>
</dbReference>
<proteinExistence type="predicted"/>
<evidence type="ECO:0000313" key="2">
    <source>
        <dbReference type="EMBL" id="NSG87110.1"/>
    </source>
</evidence>